<keyword evidence="3" id="KW-1185">Reference proteome</keyword>
<evidence type="ECO:0000313" key="3">
    <source>
        <dbReference type="Proteomes" id="UP000219072"/>
    </source>
</evidence>
<gene>
    <name evidence="2" type="ORF">SAMN06297387_10854</name>
</gene>
<evidence type="ECO:0000256" key="1">
    <source>
        <dbReference type="SAM" id="MobiDB-lite"/>
    </source>
</evidence>
<feature type="region of interest" description="Disordered" evidence="1">
    <location>
        <begin position="1"/>
        <end position="43"/>
    </location>
</feature>
<accession>A0A286DW50</accession>
<reference evidence="2 3" key="1">
    <citation type="submission" date="2017-09" db="EMBL/GenBank/DDBJ databases">
        <authorList>
            <person name="Ehlers B."/>
            <person name="Leendertz F.H."/>
        </authorList>
    </citation>
    <scope>NUCLEOTIDE SEQUENCE [LARGE SCALE GENOMIC DNA]</scope>
    <source>
        <strain evidence="2 3">CGMCC 4.7095</strain>
    </source>
</reference>
<dbReference type="AlphaFoldDB" id="A0A286DW50"/>
<sequence>MAGILNVLRSRGQLTDRPARPGDPLVTRAATTLHSPEPGFLSLRKTSGQTITRGEHVGFIRPLTGAPVPLTAPVDGVVLRSAAEATVAEGDRVITVAATPG</sequence>
<protein>
    <recommendedName>
        <fullName evidence="4">Biotin-requiring enzyme</fullName>
    </recommendedName>
</protein>
<evidence type="ECO:0008006" key="4">
    <source>
        <dbReference type="Google" id="ProtNLM"/>
    </source>
</evidence>
<dbReference type="RefSeq" id="WP_141514595.1">
    <property type="nucleotide sequence ID" value="NZ_OCNE01000008.1"/>
</dbReference>
<proteinExistence type="predicted"/>
<name>A0A286DW50_9ACTN</name>
<dbReference type="EMBL" id="OCNE01000008">
    <property type="protein sequence ID" value="SOD62891.1"/>
    <property type="molecule type" value="Genomic_DNA"/>
</dbReference>
<organism evidence="2 3">
    <name type="scientific">Streptomyces zhaozhouensis</name>
    <dbReference type="NCBI Taxonomy" id="1300267"/>
    <lineage>
        <taxon>Bacteria</taxon>
        <taxon>Bacillati</taxon>
        <taxon>Actinomycetota</taxon>
        <taxon>Actinomycetes</taxon>
        <taxon>Kitasatosporales</taxon>
        <taxon>Streptomycetaceae</taxon>
        <taxon>Streptomyces</taxon>
    </lineage>
</organism>
<dbReference type="Proteomes" id="UP000219072">
    <property type="component" value="Unassembled WGS sequence"/>
</dbReference>
<dbReference type="SUPFAM" id="SSF53187">
    <property type="entry name" value="Zn-dependent exopeptidases"/>
    <property type="match status" value="1"/>
</dbReference>
<dbReference type="Gene3D" id="3.40.630.10">
    <property type="entry name" value="Zn peptidases"/>
    <property type="match status" value="1"/>
</dbReference>
<dbReference type="OrthoDB" id="9782876at2"/>
<evidence type="ECO:0000313" key="2">
    <source>
        <dbReference type="EMBL" id="SOD62891.1"/>
    </source>
</evidence>